<evidence type="ECO:0000313" key="1">
    <source>
        <dbReference type="EMBL" id="KAH7914799.1"/>
    </source>
</evidence>
<evidence type="ECO:0000313" key="2">
    <source>
        <dbReference type="Proteomes" id="UP000790377"/>
    </source>
</evidence>
<feature type="non-terminal residue" evidence="1">
    <location>
        <position position="1"/>
    </location>
</feature>
<gene>
    <name evidence="1" type="ORF">BJ138DRAFT_999222</name>
</gene>
<dbReference type="EMBL" id="MU267608">
    <property type="protein sequence ID" value="KAH7914799.1"/>
    <property type="molecule type" value="Genomic_DNA"/>
</dbReference>
<dbReference type="Proteomes" id="UP000790377">
    <property type="component" value="Unassembled WGS sequence"/>
</dbReference>
<reference evidence="1" key="1">
    <citation type="journal article" date="2021" name="New Phytol.">
        <title>Evolutionary innovations through gain and loss of genes in the ectomycorrhizal Boletales.</title>
        <authorList>
            <person name="Wu G."/>
            <person name="Miyauchi S."/>
            <person name="Morin E."/>
            <person name="Kuo A."/>
            <person name="Drula E."/>
            <person name="Varga T."/>
            <person name="Kohler A."/>
            <person name="Feng B."/>
            <person name="Cao Y."/>
            <person name="Lipzen A."/>
            <person name="Daum C."/>
            <person name="Hundley H."/>
            <person name="Pangilinan J."/>
            <person name="Johnson J."/>
            <person name="Barry K."/>
            <person name="LaButti K."/>
            <person name="Ng V."/>
            <person name="Ahrendt S."/>
            <person name="Min B."/>
            <person name="Choi I.G."/>
            <person name="Park H."/>
            <person name="Plett J.M."/>
            <person name="Magnuson J."/>
            <person name="Spatafora J.W."/>
            <person name="Nagy L.G."/>
            <person name="Henrissat B."/>
            <person name="Grigoriev I.V."/>
            <person name="Yang Z.L."/>
            <person name="Xu J."/>
            <person name="Martin F.M."/>
        </authorList>
    </citation>
    <scope>NUCLEOTIDE SEQUENCE</scope>
    <source>
        <strain evidence="1">ATCC 28755</strain>
    </source>
</reference>
<protein>
    <submittedName>
        <fullName evidence="1">Uncharacterized protein</fullName>
    </submittedName>
</protein>
<proteinExistence type="predicted"/>
<organism evidence="1 2">
    <name type="scientific">Hygrophoropsis aurantiaca</name>
    <dbReference type="NCBI Taxonomy" id="72124"/>
    <lineage>
        <taxon>Eukaryota</taxon>
        <taxon>Fungi</taxon>
        <taxon>Dikarya</taxon>
        <taxon>Basidiomycota</taxon>
        <taxon>Agaricomycotina</taxon>
        <taxon>Agaricomycetes</taxon>
        <taxon>Agaricomycetidae</taxon>
        <taxon>Boletales</taxon>
        <taxon>Coniophorineae</taxon>
        <taxon>Hygrophoropsidaceae</taxon>
        <taxon>Hygrophoropsis</taxon>
    </lineage>
</organism>
<accession>A0ACB8AN22</accession>
<keyword evidence="2" id="KW-1185">Reference proteome</keyword>
<sequence length="423" mass="47775">SLCFPTTKQHLFPKLRRLNWDGDRSSVTPFLCQLATAPTLNQLTLTSDHPWDIVALAIISSLPMACPSLETITFSRKSINENVIPIVSRAICGWDGLKEVTSSGLDLEAIRHLARLPSLNALSFHLPSIATNQLLQLPGHESAFQNLRSIILDTTDMSTAIVFIKQLHISLEEFKFTFPVRSSTCGLRDLFKALSDHCDGSSLKTVWIEEYFDNDSDHGHMPIMDVDIDVIEHLFRFHNLTVLHVDTLGTYHFDDAAVTQMAVAWPKLQILSIGESRCWQQPSYITLQGLATFLKLCPNISGLTIALDTTNVGGVTLDRPGDGVVGKNLESLDVLDSKLNQFAIMSIAVFLSDIGPHVQDINAFGNPYLLRNTIHASTYRDRWESVFLNFLTILKVWNQERRWWREHMYDSVELEDEDSENYY</sequence>
<comment type="caution">
    <text evidence="1">The sequence shown here is derived from an EMBL/GenBank/DDBJ whole genome shotgun (WGS) entry which is preliminary data.</text>
</comment>
<name>A0ACB8AN22_9AGAM</name>